<dbReference type="Proteomes" id="UP001642360">
    <property type="component" value="Unassembled WGS sequence"/>
</dbReference>
<organism evidence="1 2">
    <name type="scientific">Ilex paraguariensis</name>
    <name type="common">yerba mate</name>
    <dbReference type="NCBI Taxonomy" id="185542"/>
    <lineage>
        <taxon>Eukaryota</taxon>
        <taxon>Viridiplantae</taxon>
        <taxon>Streptophyta</taxon>
        <taxon>Embryophyta</taxon>
        <taxon>Tracheophyta</taxon>
        <taxon>Spermatophyta</taxon>
        <taxon>Magnoliopsida</taxon>
        <taxon>eudicotyledons</taxon>
        <taxon>Gunneridae</taxon>
        <taxon>Pentapetalae</taxon>
        <taxon>asterids</taxon>
        <taxon>campanulids</taxon>
        <taxon>Aquifoliales</taxon>
        <taxon>Aquifoliaceae</taxon>
        <taxon>Ilex</taxon>
    </lineage>
</organism>
<dbReference type="EMBL" id="CAUOFW020006900">
    <property type="protein sequence ID" value="CAK9176740.1"/>
    <property type="molecule type" value="Genomic_DNA"/>
</dbReference>
<comment type="caution">
    <text evidence="1">The sequence shown here is derived from an EMBL/GenBank/DDBJ whole genome shotgun (WGS) entry which is preliminary data.</text>
</comment>
<sequence length="160" mass="17609">MKKGFSTFIYDENSSENPLLKSSNGSSKSNAVPCKDTYVHRVNQPMISFTAIPSLSCMDVSTSQSDNCSVSLDESMSTCDSLGSPEFEYMDKDGDLAVSIIERKTCDILIISDHLGIARDMSKRDTFEEIETVCEVGGVDDPQFCPTIACDTYQILRVSE</sequence>
<dbReference type="AlphaFoldDB" id="A0ABC8U4Q6"/>
<feature type="non-terminal residue" evidence="1">
    <location>
        <position position="160"/>
    </location>
</feature>
<proteinExistence type="predicted"/>
<protein>
    <submittedName>
        <fullName evidence="1">Uncharacterized protein</fullName>
    </submittedName>
</protein>
<evidence type="ECO:0000313" key="1">
    <source>
        <dbReference type="EMBL" id="CAK9176740.1"/>
    </source>
</evidence>
<keyword evidence="2" id="KW-1185">Reference proteome</keyword>
<gene>
    <name evidence="1" type="ORF">ILEXP_LOCUS46606</name>
</gene>
<accession>A0ABC8U4Q6</accession>
<reference evidence="1 2" key="1">
    <citation type="submission" date="2024-02" db="EMBL/GenBank/DDBJ databases">
        <authorList>
            <person name="Vignale AGUSTIN F."/>
            <person name="Sosa J E."/>
            <person name="Modenutti C."/>
        </authorList>
    </citation>
    <scope>NUCLEOTIDE SEQUENCE [LARGE SCALE GENOMIC DNA]</scope>
</reference>
<name>A0ABC8U4Q6_9AQUA</name>
<evidence type="ECO:0000313" key="2">
    <source>
        <dbReference type="Proteomes" id="UP001642360"/>
    </source>
</evidence>